<dbReference type="EMBL" id="JBHUJC010000003">
    <property type="protein sequence ID" value="MFD2275233.1"/>
    <property type="molecule type" value="Genomic_DNA"/>
</dbReference>
<comment type="caution">
    <text evidence="2">The sequence shown here is derived from an EMBL/GenBank/DDBJ whole genome shotgun (WGS) entry which is preliminary data.</text>
</comment>
<dbReference type="Proteomes" id="UP001597297">
    <property type="component" value="Unassembled WGS sequence"/>
</dbReference>
<dbReference type="RefSeq" id="WP_377094984.1">
    <property type="nucleotide sequence ID" value="NZ_JBHSJM010000001.1"/>
</dbReference>
<sequence length="366" mass="41682">MAKARILAPWVGKEEKSAIYHCVSRVVERRFHFKKLEKEQFIKFMRLYEAFCGVRVLSYCVMSNHFHLLVEVPPRPEGGLSDAELLDRLGLVMPSAEVEVIAKSLALLSSAAATPEGQKAYDQLRERYFSRMWDLGQFMKSLKQRFSRWFNKAHQRKGTLWEERYNSALIEEGHVARVTAAYIDLNPVRAGMVEDPKDYRWCGYAEAVAGGEKARLGIARVLEKCDDEHHTQQFLKSSEVKDRYAWRKIAGRYRLGLYEDARAPGESEQAKALQGSKINKRKGFSEDEIKKEQARAGELSAAELVSSRAKFLIDGAVIGSQSFVNGVIAQLNDNGYWPKPRVSKASRCQRSVSQAPIYTLRQLQLE</sequence>
<evidence type="ECO:0000259" key="1">
    <source>
        <dbReference type="SMART" id="SM01321"/>
    </source>
</evidence>
<accession>A0ABW5E012</accession>
<proteinExistence type="predicted"/>
<dbReference type="InterPro" id="IPR002686">
    <property type="entry name" value="Transposase_17"/>
</dbReference>
<dbReference type="Pfam" id="PF01797">
    <property type="entry name" value="Y1_Tnp"/>
    <property type="match status" value="1"/>
</dbReference>
<dbReference type="PANTHER" id="PTHR34322:SF2">
    <property type="entry name" value="TRANSPOSASE IS200-LIKE DOMAIN-CONTAINING PROTEIN"/>
    <property type="match status" value="1"/>
</dbReference>
<dbReference type="PANTHER" id="PTHR34322">
    <property type="entry name" value="TRANSPOSASE, Y1_TNP DOMAIN-CONTAINING"/>
    <property type="match status" value="1"/>
</dbReference>
<keyword evidence="3" id="KW-1185">Reference proteome</keyword>
<name>A0ABW5E012_9BACT</name>
<evidence type="ECO:0000313" key="3">
    <source>
        <dbReference type="Proteomes" id="UP001597297"/>
    </source>
</evidence>
<dbReference type="Gene3D" id="3.30.70.1290">
    <property type="entry name" value="Transposase IS200-like"/>
    <property type="match status" value="1"/>
</dbReference>
<organism evidence="2 3">
    <name type="scientific">Rubritalea spongiae</name>
    <dbReference type="NCBI Taxonomy" id="430797"/>
    <lineage>
        <taxon>Bacteria</taxon>
        <taxon>Pseudomonadati</taxon>
        <taxon>Verrucomicrobiota</taxon>
        <taxon>Verrucomicrobiia</taxon>
        <taxon>Verrucomicrobiales</taxon>
        <taxon>Rubritaleaceae</taxon>
        <taxon>Rubritalea</taxon>
    </lineage>
</organism>
<gene>
    <name evidence="2" type="ORF">ACFSQZ_02020</name>
</gene>
<dbReference type="SUPFAM" id="SSF143422">
    <property type="entry name" value="Transposase IS200-like"/>
    <property type="match status" value="1"/>
</dbReference>
<dbReference type="InterPro" id="IPR036515">
    <property type="entry name" value="Transposase_17_sf"/>
</dbReference>
<feature type="domain" description="Transposase IS200-like" evidence="1">
    <location>
        <begin position="15"/>
        <end position="186"/>
    </location>
</feature>
<evidence type="ECO:0000313" key="2">
    <source>
        <dbReference type="EMBL" id="MFD2275233.1"/>
    </source>
</evidence>
<dbReference type="SMART" id="SM01321">
    <property type="entry name" value="Y1_Tnp"/>
    <property type="match status" value="1"/>
</dbReference>
<protein>
    <submittedName>
        <fullName evidence="2">Transposase</fullName>
    </submittedName>
</protein>
<reference evidence="3" key="1">
    <citation type="journal article" date="2019" name="Int. J. Syst. Evol. Microbiol.">
        <title>The Global Catalogue of Microorganisms (GCM) 10K type strain sequencing project: providing services to taxonomists for standard genome sequencing and annotation.</title>
        <authorList>
            <consortium name="The Broad Institute Genomics Platform"/>
            <consortium name="The Broad Institute Genome Sequencing Center for Infectious Disease"/>
            <person name="Wu L."/>
            <person name="Ma J."/>
        </authorList>
    </citation>
    <scope>NUCLEOTIDE SEQUENCE [LARGE SCALE GENOMIC DNA]</scope>
    <source>
        <strain evidence="3">JCM 16545</strain>
    </source>
</reference>